<protein>
    <recommendedName>
        <fullName evidence="5">Type IV pilus biogenesis protein PilP</fullName>
    </recommendedName>
</protein>
<evidence type="ECO:0000313" key="4">
    <source>
        <dbReference type="Proteomes" id="UP000239549"/>
    </source>
</evidence>
<feature type="compositionally biased region" description="Polar residues" evidence="1">
    <location>
        <begin position="165"/>
        <end position="181"/>
    </location>
</feature>
<keyword evidence="4" id="KW-1185">Reference proteome</keyword>
<feature type="region of interest" description="Disordered" evidence="1">
    <location>
        <begin position="159"/>
        <end position="200"/>
    </location>
</feature>
<proteinExistence type="predicted"/>
<reference evidence="4" key="1">
    <citation type="submission" date="2018-02" db="EMBL/GenBank/DDBJ databases">
        <title>Genome sequence of Desulfocucumis palustris strain NAW-5.</title>
        <authorList>
            <person name="Watanabe M."/>
            <person name="Kojima H."/>
            <person name="Fukui M."/>
        </authorList>
    </citation>
    <scope>NUCLEOTIDE SEQUENCE [LARGE SCALE GENOMIC DNA]</scope>
    <source>
        <strain evidence="4">NAW-5</strain>
    </source>
</reference>
<feature type="transmembrane region" description="Helical" evidence="2">
    <location>
        <begin position="26"/>
        <end position="47"/>
    </location>
</feature>
<evidence type="ECO:0008006" key="5">
    <source>
        <dbReference type="Google" id="ProtNLM"/>
    </source>
</evidence>
<dbReference type="Proteomes" id="UP000239549">
    <property type="component" value="Unassembled WGS sequence"/>
</dbReference>
<sequence>MRGLLQKEIKLDTKQIKDFIVKNKRIVAVSGAGLAVVIIALIIFLTMNPGKDTPANNDPAASQQPVYSYLPENTRVTGERAGVRDPFTGALALKGVITGEGEDNVAIIEAGNISYVARKGAVVAGGWTVDSIKSDAVYLKAGDRKIRLDFNGRVKNIDVKPAANTGDNQSGPKETAGSASGQAAEEDKSQSATGEGGGVE</sequence>
<comment type="caution">
    <text evidence="3">The sequence shown here is derived from an EMBL/GenBank/DDBJ whole genome shotgun (WGS) entry which is preliminary data.</text>
</comment>
<dbReference type="EMBL" id="BFAV01000045">
    <property type="protein sequence ID" value="GBF32761.1"/>
    <property type="molecule type" value="Genomic_DNA"/>
</dbReference>
<evidence type="ECO:0000256" key="2">
    <source>
        <dbReference type="SAM" id="Phobius"/>
    </source>
</evidence>
<evidence type="ECO:0000313" key="3">
    <source>
        <dbReference type="EMBL" id="GBF32761.1"/>
    </source>
</evidence>
<keyword evidence="2" id="KW-0812">Transmembrane</keyword>
<keyword evidence="2" id="KW-1133">Transmembrane helix</keyword>
<dbReference type="Gene3D" id="2.30.30.830">
    <property type="match status" value="1"/>
</dbReference>
<name>A0A2L2XFW4_9FIRM</name>
<dbReference type="OrthoDB" id="1787373at2"/>
<accession>A0A2L2XFW4</accession>
<organism evidence="3 4">
    <name type="scientific">Desulfocucumis palustris</name>
    <dbReference type="NCBI Taxonomy" id="1898651"/>
    <lineage>
        <taxon>Bacteria</taxon>
        <taxon>Bacillati</taxon>
        <taxon>Bacillota</taxon>
        <taxon>Clostridia</taxon>
        <taxon>Eubacteriales</taxon>
        <taxon>Desulfocucumaceae</taxon>
        <taxon>Desulfocucumis</taxon>
    </lineage>
</organism>
<gene>
    <name evidence="3" type="ORF">DCCM_0957</name>
</gene>
<keyword evidence="2" id="KW-0472">Membrane</keyword>
<dbReference type="AlphaFoldDB" id="A0A2L2XFW4"/>
<evidence type="ECO:0000256" key="1">
    <source>
        <dbReference type="SAM" id="MobiDB-lite"/>
    </source>
</evidence>
<dbReference type="RefSeq" id="WP_104371235.1">
    <property type="nucleotide sequence ID" value="NZ_BFAV01000045.1"/>
</dbReference>